<evidence type="ECO:0000313" key="2">
    <source>
        <dbReference type="Proteomes" id="UP000076407"/>
    </source>
</evidence>
<dbReference type="Proteomes" id="UP000076407">
    <property type="component" value="Unassembled WGS sequence"/>
</dbReference>
<sequence length="67" mass="7855">MIFKRCFIFWVRDEALYSILLIALHRFSTTESRNVHWIAMCSGKEKSFGNNIRTACPSNPILFTFQP</sequence>
<evidence type="ECO:0000313" key="1">
    <source>
        <dbReference type="EnsemblMetazoa" id="AQUA015145-PA"/>
    </source>
</evidence>
<proteinExistence type="predicted"/>
<protein>
    <submittedName>
        <fullName evidence="1">Uncharacterized protein</fullName>
    </submittedName>
</protein>
<dbReference type="AlphaFoldDB" id="A0A182XTK7"/>
<organism evidence="1 2">
    <name type="scientific">Anopheles quadriannulatus</name>
    <name type="common">Mosquito</name>
    <dbReference type="NCBI Taxonomy" id="34691"/>
    <lineage>
        <taxon>Eukaryota</taxon>
        <taxon>Metazoa</taxon>
        <taxon>Ecdysozoa</taxon>
        <taxon>Arthropoda</taxon>
        <taxon>Hexapoda</taxon>
        <taxon>Insecta</taxon>
        <taxon>Pterygota</taxon>
        <taxon>Neoptera</taxon>
        <taxon>Endopterygota</taxon>
        <taxon>Diptera</taxon>
        <taxon>Nematocera</taxon>
        <taxon>Culicoidea</taxon>
        <taxon>Culicidae</taxon>
        <taxon>Anophelinae</taxon>
        <taxon>Anopheles</taxon>
    </lineage>
</organism>
<dbReference type="VEuPathDB" id="VectorBase:AQUA015145"/>
<reference evidence="1" key="1">
    <citation type="submission" date="2020-05" db="UniProtKB">
        <authorList>
            <consortium name="EnsemblMetazoa"/>
        </authorList>
    </citation>
    <scope>IDENTIFICATION</scope>
    <source>
        <strain evidence="1">SANGQUA</strain>
    </source>
</reference>
<name>A0A182XTK7_ANOQN</name>
<keyword evidence="2" id="KW-1185">Reference proteome</keyword>
<accession>A0A182XTK7</accession>
<dbReference type="EnsemblMetazoa" id="AQUA015145-RA">
    <property type="protein sequence ID" value="AQUA015145-PA"/>
    <property type="gene ID" value="AQUA015145"/>
</dbReference>